<keyword evidence="2" id="KW-1185">Reference proteome</keyword>
<evidence type="ECO:0000313" key="1">
    <source>
        <dbReference type="EMBL" id="MBD2505630.1"/>
    </source>
</evidence>
<reference evidence="1 2" key="1">
    <citation type="journal article" date="2020" name="ISME J.">
        <title>Comparative genomics reveals insights into cyanobacterial evolution and habitat adaptation.</title>
        <authorList>
            <person name="Chen M.Y."/>
            <person name="Teng W.K."/>
            <person name="Zhao L."/>
            <person name="Hu C.X."/>
            <person name="Zhou Y.K."/>
            <person name="Han B.P."/>
            <person name="Song L.R."/>
            <person name="Shu W.S."/>
        </authorList>
    </citation>
    <scope>NUCLEOTIDE SEQUENCE [LARGE SCALE GENOMIC DNA]</scope>
    <source>
        <strain evidence="1 2">FACHB-119</strain>
    </source>
</reference>
<dbReference type="EMBL" id="JACJSG010000106">
    <property type="protein sequence ID" value="MBD2505630.1"/>
    <property type="molecule type" value="Genomic_DNA"/>
</dbReference>
<name>A0ABR8DEG3_9NOST</name>
<accession>A0ABR8DEG3</accession>
<protein>
    <submittedName>
        <fullName evidence="1">Uncharacterized protein</fullName>
    </submittedName>
</protein>
<evidence type="ECO:0000313" key="2">
    <source>
        <dbReference type="Proteomes" id="UP000661112"/>
    </source>
</evidence>
<proteinExistence type="predicted"/>
<sequence length="75" mass="8574">MDGQVDPCDSWWQQVKNYATLAMERVACGVEAVKQFLSTLSSDERWGVMMAIDERSPQMFEELTAAAPDWIKWMG</sequence>
<comment type="caution">
    <text evidence="1">The sequence shown here is derived from an EMBL/GenBank/DDBJ whole genome shotgun (WGS) entry which is preliminary data.</text>
</comment>
<organism evidence="1 2">
    <name type="scientific">Anabaena azotica FACHB-119</name>
    <dbReference type="NCBI Taxonomy" id="947527"/>
    <lineage>
        <taxon>Bacteria</taxon>
        <taxon>Bacillati</taxon>
        <taxon>Cyanobacteriota</taxon>
        <taxon>Cyanophyceae</taxon>
        <taxon>Nostocales</taxon>
        <taxon>Nostocaceae</taxon>
        <taxon>Anabaena</taxon>
        <taxon>Anabaena azotica</taxon>
    </lineage>
</organism>
<gene>
    <name evidence="1" type="ORF">H6G83_34420</name>
</gene>
<dbReference type="Proteomes" id="UP000661112">
    <property type="component" value="Unassembled WGS sequence"/>
</dbReference>